<comment type="caution">
    <text evidence="1">The sequence shown here is derived from an EMBL/GenBank/DDBJ whole genome shotgun (WGS) entry which is preliminary data.</text>
</comment>
<sequence length="462" mass="50569">MLGLQPALLSSLAHALLRYSGSRVGATALEKAQVLSEDDVHDRLDILLDLLLSNAHMSGSTWDELSYHLITHPSIFLPRGVWVAMTERLLSEVIIAEGIAWFQRFEALSRIMGHPRGQQAAIAACVALANDPTNQVFMEPLSVLDCTRHRDANGHIKSQLINPTNSQALRGALLATVRKVRDHHFDDSDLTYLFDILVQHVSDESSHLSARPLASEILRMMPAEVTSHRSRALERALRDDRVLSQVLRSGRIAQAHVTAATVNRVCAAAIGSMSGDLPTVKLESVLAALVDEMLHSPISDIRLMAAQTIAATPFRYPVADGLMLELSNRETVASPVLGTAILGALPFVGRAKHRLIVERLALHGRLPTDIANAAVWAYAHMEGRGRTTFWQQALTAHLAASRSTPSRLADQTLSGLIYGLGVENRRDILAPISNDPRYPVAARKAAVWWLGISQHRRASART</sequence>
<gene>
    <name evidence="1" type="ORF">GCM10009745_76440</name>
</gene>
<dbReference type="Proteomes" id="UP001500280">
    <property type="component" value="Unassembled WGS sequence"/>
</dbReference>
<evidence type="ECO:0000313" key="1">
    <source>
        <dbReference type="EMBL" id="GAA1716626.1"/>
    </source>
</evidence>
<organism evidence="1 2">
    <name type="scientific">Kribbella yunnanensis</name>
    <dbReference type="NCBI Taxonomy" id="190194"/>
    <lineage>
        <taxon>Bacteria</taxon>
        <taxon>Bacillati</taxon>
        <taxon>Actinomycetota</taxon>
        <taxon>Actinomycetes</taxon>
        <taxon>Propionibacteriales</taxon>
        <taxon>Kribbellaceae</taxon>
        <taxon>Kribbella</taxon>
    </lineage>
</organism>
<evidence type="ECO:0008006" key="3">
    <source>
        <dbReference type="Google" id="ProtNLM"/>
    </source>
</evidence>
<proteinExistence type="predicted"/>
<evidence type="ECO:0000313" key="2">
    <source>
        <dbReference type="Proteomes" id="UP001500280"/>
    </source>
</evidence>
<keyword evidence="2" id="KW-1185">Reference proteome</keyword>
<dbReference type="EMBL" id="BAAANF010000027">
    <property type="protein sequence ID" value="GAA1716626.1"/>
    <property type="molecule type" value="Genomic_DNA"/>
</dbReference>
<protein>
    <recommendedName>
        <fullName evidence="3">HEAT repeat domain-containing protein</fullName>
    </recommendedName>
</protein>
<reference evidence="1 2" key="1">
    <citation type="journal article" date="2019" name="Int. J. Syst. Evol. Microbiol.">
        <title>The Global Catalogue of Microorganisms (GCM) 10K type strain sequencing project: providing services to taxonomists for standard genome sequencing and annotation.</title>
        <authorList>
            <consortium name="The Broad Institute Genomics Platform"/>
            <consortium name="The Broad Institute Genome Sequencing Center for Infectious Disease"/>
            <person name="Wu L."/>
            <person name="Ma J."/>
        </authorList>
    </citation>
    <scope>NUCLEOTIDE SEQUENCE [LARGE SCALE GENOMIC DNA]</scope>
    <source>
        <strain evidence="1 2">JCM 14307</strain>
    </source>
</reference>
<name>A0ABN2J2E3_9ACTN</name>
<accession>A0ABN2J2E3</accession>